<reference evidence="2" key="1">
    <citation type="submission" date="2016-10" db="EMBL/GenBank/DDBJ databases">
        <authorList>
            <person name="Varghese N."/>
            <person name="Submissions S."/>
        </authorList>
    </citation>
    <scope>NUCLEOTIDE SEQUENCE [LARGE SCALE GENOMIC DNA]</scope>
    <source>
        <strain evidence="2">DSM 44260</strain>
    </source>
</reference>
<gene>
    <name evidence="1" type="ORF">SAMN04487818_10933</name>
</gene>
<organism evidence="1 2">
    <name type="scientific">Actinokineospora terrae</name>
    <dbReference type="NCBI Taxonomy" id="155974"/>
    <lineage>
        <taxon>Bacteria</taxon>
        <taxon>Bacillati</taxon>
        <taxon>Actinomycetota</taxon>
        <taxon>Actinomycetes</taxon>
        <taxon>Pseudonocardiales</taxon>
        <taxon>Pseudonocardiaceae</taxon>
        <taxon>Actinokineospora</taxon>
    </lineage>
</organism>
<sequence length="144" mass="15686">MNQVQALAERTIAAPVDRVRAAVADYRETRPRILTQHYSEYEVRSGGVGAGTVVHWRFQATSKRVRDCLLDVSELDSGALVEADRNSTLVTTWTVEGNATTSTVRIATTWEGANGVGGFFERLFAPAGLKRVHDELLANLAAAL</sequence>
<dbReference type="STRING" id="155974.SAMN04487818_10933"/>
<dbReference type="Pfam" id="PF10604">
    <property type="entry name" value="Polyketide_cyc2"/>
    <property type="match status" value="1"/>
</dbReference>
<accession>A0A1H9VS97</accession>
<dbReference type="Proteomes" id="UP000199051">
    <property type="component" value="Unassembled WGS sequence"/>
</dbReference>
<dbReference type="InterPro" id="IPR019587">
    <property type="entry name" value="Polyketide_cyclase/dehydratase"/>
</dbReference>
<evidence type="ECO:0000313" key="2">
    <source>
        <dbReference type="Proteomes" id="UP000199051"/>
    </source>
</evidence>
<dbReference type="AlphaFoldDB" id="A0A1H9VS97"/>
<name>A0A1H9VS97_9PSEU</name>
<dbReference type="InterPro" id="IPR014488">
    <property type="entry name" value="UCP017371"/>
</dbReference>
<protein>
    <submittedName>
        <fullName evidence="1">Polyketide cyclase / dehydrase and lipid transport</fullName>
    </submittedName>
</protein>
<proteinExistence type="predicted"/>
<keyword evidence="2" id="KW-1185">Reference proteome</keyword>
<evidence type="ECO:0000313" key="1">
    <source>
        <dbReference type="EMBL" id="SES24421.1"/>
    </source>
</evidence>
<dbReference type="SUPFAM" id="SSF55961">
    <property type="entry name" value="Bet v1-like"/>
    <property type="match status" value="1"/>
</dbReference>
<dbReference type="InterPro" id="IPR023393">
    <property type="entry name" value="START-like_dom_sf"/>
</dbReference>
<dbReference type="Gene3D" id="3.30.530.20">
    <property type="match status" value="1"/>
</dbReference>
<dbReference type="EMBL" id="FOGI01000009">
    <property type="protein sequence ID" value="SES24421.1"/>
    <property type="molecule type" value="Genomic_DNA"/>
</dbReference>
<dbReference type="PIRSF" id="PIRSF017371">
    <property type="entry name" value="UCP017371"/>
    <property type="match status" value="1"/>
</dbReference>
<dbReference type="RefSeq" id="WP_092781283.1">
    <property type="nucleotide sequence ID" value="NZ_FOGI01000009.1"/>
</dbReference>